<dbReference type="PANTHER" id="PTHR33995">
    <property type="entry name" value="PROTEIN CBG18546"/>
    <property type="match status" value="1"/>
</dbReference>
<feature type="compositionally biased region" description="Acidic residues" evidence="1">
    <location>
        <begin position="355"/>
        <end position="380"/>
    </location>
</feature>
<dbReference type="InterPro" id="IPR029034">
    <property type="entry name" value="Cystine-knot_cytokine"/>
</dbReference>
<keyword evidence="2" id="KW-0472">Membrane</keyword>
<keyword evidence="4" id="KW-1185">Reference proteome</keyword>
<comment type="caution">
    <text evidence="3">The sequence shown here is derived from an EMBL/GenBank/DDBJ whole genome shotgun (WGS) entry which is preliminary data.</text>
</comment>
<accession>A0ABN8LH60</accession>
<evidence type="ECO:0000313" key="4">
    <source>
        <dbReference type="Proteomes" id="UP001159427"/>
    </source>
</evidence>
<keyword evidence="2" id="KW-0812">Transmembrane</keyword>
<sequence>DDICYLENICGNDIPLSPKSADKHTLSKMNLTSMEPRAFSPVRIFLLIASLIVVYSASFHPGGIKDGEKKMKNKVKNEPRSTVRGVSKGWIAHVRRTRTRRKYKHRSRNPTTNPPTRITNIPSLGKKICRNHTRVSRIQDEPGPVVCLRRTSEELLKQLESAGGFLKRYVAVNKSDAAKFEDLTTFQNEETNTPKKSKKLRFSSKSQATKFKSDLLHQRDGPTSSPTGTEIRQCEGRGTKVYETNLHRLCTECSATTNLGKDKFPRYINEVICDDADHQCAAKMGLCFQRTLHLSFLRFQGEFVEDKLLSIVVGKTVYKEVWESYAQELRSCCECEMYPWIYNRIASKDGGDSDAQSDEEDSEAGDEEEFETDDVDDDDSFMSKDV</sequence>
<gene>
    <name evidence="3" type="ORF">PEVE_00017432</name>
</gene>
<evidence type="ECO:0000256" key="2">
    <source>
        <dbReference type="SAM" id="Phobius"/>
    </source>
</evidence>
<organism evidence="3 4">
    <name type="scientific">Porites evermanni</name>
    <dbReference type="NCBI Taxonomy" id="104178"/>
    <lineage>
        <taxon>Eukaryota</taxon>
        <taxon>Metazoa</taxon>
        <taxon>Cnidaria</taxon>
        <taxon>Anthozoa</taxon>
        <taxon>Hexacorallia</taxon>
        <taxon>Scleractinia</taxon>
        <taxon>Fungiina</taxon>
        <taxon>Poritidae</taxon>
        <taxon>Porites</taxon>
    </lineage>
</organism>
<name>A0ABN8LH60_9CNID</name>
<dbReference type="Proteomes" id="UP001159427">
    <property type="component" value="Unassembled WGS sequence"/>
</dbReference>
<feature type="compositionally biased region" description="Low complexity" evidence="1">
    <location>
        <begin position="109"/>
        <end position="119"/>
    </location>
</feature>
<dbReference type="PANTHER" id="PTHR33995:SF7">
    <property type="entry name" value="BURSICON SUBUNIT ALPHA-RELATED"/>
    <property type="match status" value="1"/>
</dbReference>
<keyword evidence="2" id="KW-1133">Transmembrane helix</keyword>
<feature type="region of interest" description="Disordered" evidence="1">
    <location>
        <begin position="348"/>
        <end position="386"/>
    </location>
</feature>
<feature type="transmembrane region" description="Helical" evidence="2">
    <location>
        <begin position="44"/>
        <end position="64"/>
    </location>
</feature>
<protein>
    <submittedName>
        <fullName evidence="3">Uncharacterized protein</fullName>
    </submittedName>
</protein>
<feature type="region of interest" description="Disordered" evidence="1">
    <location>
        <begin position="98"/>
        <end position="119"/>
    </location>
</feature>
<feature type="compositionally biased region" description="Basic residues" evidence="1">
    <location>
        <begin position="98"/>
        <end position="108"/>
    </location>
</feature>
<dbReference type="EMBL" id="CALNXI010000024">
    <property type="protein sequence ID" value="CAH3015513.1"/>
    <property type="molecule type" value="Genomic_DNA"/>
</dbReference>
<feature type="non-terminal residue" evidence="3">
    <location>
        <position position="1"/>
    </location>
</feature>
<proteinExistence type="predicted"/>
<dbReference type="SUPFAM" id="SSF57501">
    <property type="entry name" value="Cystine-knot cytokines"/>
    <property type="match status" value="1"/>
</dbReference>
<evidence type="ECO:0000256" key="1">
    <source>
        <dbReference type="SAM" id="MobiDB-lite"/>
    </source>
</evidence>
<evidence type="ECO:0000313" key="3">
    <source>
        <dbReference type="EMBL" id="CAH3015513.1"/>
    </source>
</evidence>
<reference evidence="3 4" key="1">
    <citation type="submission" date="2022-05" db="EMBL/GenBank/DDBJ databases">
        <authorList>
            <consortium name="Genoscope - CEA"/>
            <person name="William W."/>
        </authorList>
    </citation>
    <scope>NUCLEOTIDE SEQUENCE [LARGE SCALE GENOMIC DNA]</scope>
</reference>